<organism evidence="2 3">
    <name type="scientific">Microbacterium betulae</name>
    <dbReference type="NCBI Taxonomy" id="2981139"/>
    <lineage>
        <taxon>Bacteria</taxon>
        <taxon>Bacillati</taxon>
        <taxon>Actinomycetota</taxon>
        <taxon>Actinomycetes</taxon>
        <taxon>Micrococcales</taxon>
        <taxon>Microbacteriaceae</taxon>
        <taxon>Microbacterium</taxon>
    </lineage>
</organism>
<dbReference type="GO" id="GO:0000287">
    <property type="term" value="F:magnesium ion binding"/>
    <property type="evidence" value="ECO:0007669"/>
    <property type="project" value="InterPro"/>
</dbReference>
<dbReference type="KEGG" id="mbet:N8K70_13670"/>
<dbReference type="GO" id="GO:0050532">
    <property type="term" value="F:2-phosphosulfolactate phosphatase activity"/>
    <property type="evidence" value="ECO:0007669"/>
    <property type="project" value="InterPro"/>
</dbReference>
<sequence length="210" mass="21376">MTSPFDQSSYQVRFDWGVDGLRRLASSDVVVVVDVIGFSSDVIATVARGETAATTEAGAVEGAVVAQAAAALAHGPVVLAGALRNAAAVARAVMAEQERRGARTSVAVVAAGEADAAADGRERFAVEDLLGAGAIVAALSDLGVDHSSPEAVATAESFRALRRAVRHLMTASGSGRALEGGPRHAEVHAAARVDDLDVVPVLREGVFAAR</sequence>
<proteinExistence type="predicted"/>
<evidence type="ECO:0000313" key="3">
    <source>
        <dbReference type="Proteomes" id="UP001305498"/>
    </source>
</evidence>
<dbReference type="SUPFAM" id="SSF142823">
    <property type="entry name" value="ComB-like"/>
    <property type="match status" value="1"/>
</dbReference>
<dbReference type="EMBL" id="CP118157">
    <property type="protein sequence ID" value="WOF22428.1"/>
    <property type="molecule type" value="Genomic_DNA"/>
</dbReference>
<name>A0AA97FGV5_9MICO</name>
<protein>
    <recommendedName>
        <fullName evidence="1">Probable 2-phosphosulfolactate phosphatase</fullName>
    </recommendedName>
</protein>
<dbReference type="InterPro" id="IPR036702">
    <property type="entry name" value="ComB-like_sf"/>
</dbReference>
<dbReference type="RefSeq" id="WP_317138899.1">
    <property type="nucleotide sequence ID" value="NZ_CP118157.1"/>
</dbReference>
<dbReference type="Gene3D" id="3.90.1560.10">
    <property type="entry name" value="ComB-like"/>
    <property type="match status" value="1"/>
</dbReference>
<gene>
    <name evidence="2" type="ORF">N8K70_13670</name>
</gene>
<accession>A0AA97FGV5</accession>
<keyword evidence="3" id="KW-1185">Reference proteome</keyword>
<reference evidence="2 3" key="1">
    <citation type="submission" date="2023-02" db="EMBL/GenBank/DDBJ databases">
        <title>Microbacterium betulae sp. nov., isolated from birch wood.</title>
        <authorList>
            <person name="Pasciak M."/>
            <person name="Pawlik K.J."/>
            <person name="Martynowski D."/>
            <person name="Laczmanski L."/>
            <person name="Ciekot J."/>
            <person name="Szponar B."/>
            <person name="Wojcik-Fatla A."/>
            <person name="Mackiewicz B."/>
            <person name="Farian E."/>
            <person name="Cholewa G."/>
            <person name="Cholewa A."/>
            <person name="Dutkiewicz J."/>
        </authorList>
    </citation>
    <scope>NUCLEOTIDE SEQUENCE [LARGE SCALE GENOMIC DNA]</scope>
    <source>
        <strain evidence="2 3">AB</strain>
    </source>
</reference>
<dbReference type="Pfam" id="PF04029">
    <property type="entry name" value="2-ph_phosp"/>
    <property type="match status" value="1"/>
</dbReference>
<evidence type="ECO:0000313" key="2">
    <source>
        <dbReference type="EMBL" id="WOF22428.1"/>
    </source>
</evidence>
<dbReference type="Proteomes" id="UP001305498">
    <property type="component" value="Chromosome"/>
</dbReference>
<dbReference type="AlphaFoldDB" id="A0AA97FGV5"/>
<dbReference type="InterPro" id="IPR005238">
    <property type="entry name" value="ComB-like"/>
</dbReference>
<evidence type="ECO:0000256" key="1">
    <source>
        <dbReference type="ARBA" id="ARBA00021948"/>
    </source>
</evidence>